<dbReference type="AlphaFoldDB" id="A0A1V9ESA9"/>
<evidence type="ECO:0000256" key="1">
    <source>
        <dbReference type="SAM" id="Phobius"/>
    </source>
</evidence>
<keyword evidence="1" id="KW-0812">Transmembrane</keyword>
<keyword evidence="3" id="KW-1185">Reference proteome</keyword>
<dbReference type="STRING" id="354355.SAMN05660816_04344"/>
<keyword evidence="1" id="KW-1133">Transmembrane helix</keyword>
<gene>
    <name evidence="2" type="ORF">A4H97_29235</name>
</gene>
<dbReference type="EMBL" id="LVXG01000016">
    <property type="protein sequence ID" value="OQP48971.1"/>
    <property type="molecule type" value="Genomic_DNA"/>
</dbReference>
<accession>A0A1V9ESA9</accession>
<sequence>MEFLVALPIIALPFFFPVVTGLMAKSLGRKFWLWFWLGLPLPFVACVILLCLPVRRIERENEFRIY</sequence>
<proteinExistence type="predicted"/>
<feature type="transmembrane region" description="Helical" evidence="1">
    <location>
        <begin position="31"/>
        <end position="54"/>
    </location>
</feature>
<reference evidence="3" key="1">
    <citation type="submission" date="2016-04" db="EMBL/GenBank/DDBJ databases">
        <authorList>
            <person name="Chen L."/>
            <person name="Zhuang W."/>
            <person name="Wang G."/>
        </authorList>
    </citation>
    <scope>NUCLEOTIDE SEQUENCE [LARGE SCALE GENOMIC DNA]</scope>
    <source>
        <strain evidence="3">17621</strain>
    </source>
</reference>
<organism evidence="2 3">
    <name type="scientific">Niastella yeongjuensis</name>
    <dbReference type="NCBI Taxonomy" id="354355"/>
    <lineage>
        <taxon>Bacteria</taxon>
        <taxon>Pseudomonadati</taxon>
        <taxon>Bacteroidota</taxon>
        <taxon>Chitinophagia</taxon>
        <taxon>Chitinophagales</taxon>
        <taxon>Chitinophagaceae</taxon>
        <taxon>Niastella</taxon>
    </lineage>
</organism>
<comment type="caution">
    <text evidence="2">The sequence shown here is derived from an EMBL/GenBank/DDBJ whole genome shotgun (WGS) entry which is preliminary data.</text>
</comment>
<evidence type="ECO:0000313" key="2">
    <source>
        <dbReference type="EMBL" id="OQP48971.1"/>
    </source>
</evidence>
<dbReference type="Proteomes" id="UP000192610">
    <property type="component" value="Unassembled WGS sequence"/>
</dbReference>
<name>A0A1V9ESA9_9BACT</name>
<keyword evidence="1" id="KW-0472">Membrane</keyword>
<protein>
    <submittedName>
        <fullName evidence="2">Uncharacterized protein</fullName>
    </submittedName>
</protein>
<evidence type="ECO:0000313" key="3">
    <source>
        <dbReference type="Proteomes" id="UP000192610"/>
    </source>
</evidence>